<keyword evidence="14" id="KW-1185">Reference proteome</keyword>
<feature type="transmembrane region" description="Helical" evidence="10">
    <location>
        <begin position="64"/>
        <end position="89"/>
    </location>
</feature>
<comment type="caution">
    <text evidence="13">The sequence shown here is derived from an EMBL/GenBank/DDBJ whole genome shotgun (WGS) entry which is preliminary data.</text>
</comment>
<evidence type="ECO:0000313" key="14">
    <source>
        <dbReference type="Proteomes" id="UP000635606"/>
    </source>
</evidence>
<reference evidence="13" key="1">
    <citation type="submission" date="2021-01" db="EMBL/GenBank/DDBJ databases">
        <title>Whole genome shotgun sequence of Virgisporangium ochraceum NBRC 16418.</title>
        <authorList>
            <person name="Komaki H."/>
            <person name="Tamura T."/>
        </authorList>
    </citation>
    <scope>NUCLEOTIDE SEQUENCE</scope>
    <source>
        <strain evidence="13">NBRC 16418</strain>
    </source>
</reference>
<dbReference type="EMBL" id="BOPH01000120">
    <property type="protein sequence ID" value="GIJ73595.1"/>
    <property type="molecule type" value="Genomic_DNA"/>
</dbReference>
<feature type="coiled-coil region" evidence="9">
    <location>
        <begin position="140"/>
        <end position="167"/>
    </location>
</feature>
<evidence type="ECO:0000256" key="5">
    <source>
        <dbReference type="ARBA" id="ARBA00022741"/>
    </source>
</evidence>
<keyword evidence="6 13" id="KW-0418">Kinase</keyword>
<dbReference type="CDD" id="cd16917">
    <property type="entry name" value="HATPase_UhpB-NarQ-NarX-like"/>
    <property type="match status" value="1"/>
</dbReference>
<keyword evidence="10" id="KW-1133">Transmembrane helix</keyword>
<evidence type="ECO:0000256" key="8">
    <source>
        <dbReference type="ARBA" id="ARBA00023012"/>
    </source>
</evidence>
<evidence type="ECO:0000256" key="2">
    <source>
        <dbReference type="ARBA" id="ARBA00012438"/>
    </source>
</evidence>
<keyword evidence="3" id="KW-0597">Phosphoprotein</keyword>
<dbReference type="EC" id="2.7.13.3" evidence="2"/>
<evidence type="ECO:0000259" key="11">
    <source>
        <dbReference type="Pfam" id="PF02518"/>
    </source>
</evidence>
<keyword evidence="7" id="KW-0067">ATP-binding</keyword>
<keyword evidence="10" id="KW-0472">Membrane</keyword>
<evidence type="ECO:0000256" key="7">
    <source>
        <dbReference type="ARBA" id="ARBA00022840"/>
    </source>
</evidence>
<feature type="domain" description="Signal transduction histidine kinase subgroup 3 dimerisation and phosphoacceptor" evidence="12">
    <location>
        <begin position="172"/>
        <end position="235"/>
    </location>
</feature>
<accession>A0A8J4A570</accession>
<feature type="domain" description="Histidine kinase/HSP90-like ATPase" evidence="11">
    <location>
        <begin position="281"/>
        <end position="373"/>
    </location>
</feature>
<dbReference type="Gene3D" id="3.30.565.10">
    <property type="entry name" value="Histidine kinase-like ATPase, C-terminal domain"/>
    <property type="match status" value="1"/>
</dbReference>
<evidence type="ECO:0000256" key="3">
    <source>
        <dbReference type="ARBA" id="ARBA00022553"/>
    </source>
</evidence>
<organism evidence="13 14">
    <name type="scientific">Virgisporangium ochraceum</name>
    <dbReference type="NCBI Taxonomy" id="65505"/>
    <lineage>
        <taxon>Bacteria</taxon>
        <taxon>Bacillati</taxon>
        <taxon>Actinomycetota</taxon>
        <taxon>Actinomycetes</taxon>
        <taxon>Micromonosporales</taxon>
        <taxon>Micromonosporaceae</taxon>
        <taxon>Virgisporangium</taxon>
    </lineage>
</organism>
<dbReference type="InterPro" id="IPR011712">
    <property type="entry name" value="Sig_transdc_His_kin_sub3_dim/P"/>
</dbReference>
<dbReference type="Pfam" id="PF07730">
    <property type="entry name" value="HisKA_3"/>
    <property type="match status" value="1"/>
</dbReference>
<evidence type="ECO:0000256" key="6">
    <source>
        <dbReference type="ARBA" id="ARBA00022777"/>
    </source>
</evidence>
<comment type="catalytic activity">
    <reaction evidence="1">
        <text>ATP + protein L-histidine = ADP + protein N-phospho-L-histidine.</text>
        <dbReference type="EC" id="2.7.13.3"/>
    </reaction>
</comment>
<evidence type="ECO:0000313" key="13">
    <source>
        <dbReference type="EMBL" id="GIJ73595.1"/>
    </source>
</evidence>
<name>A0A8J4A570_9ACTN</name>
<evidence type="ECO:0000259" key="12">
    <source>
        <dbReference type="Pfam" id="PF07730"/>
    </source>
</evidence>
<dbReference type="GO" id="GO:0000155">
    <property type="term" value="F:phosphorelay sensor kinase activity"/>
    <property type="evidence" value="ECO:0007669"/>
    <property type="project" value="InterPro"/>
</dbReference>
<dbReference type="GO" id="GO:0046983">
    <property type="term" value="F:protein dimerization activity"/>
    <property type="evidence" value="ECO:0007669"/>
    <property type="project" value="InterPro"/>
</dbReference>
<gene>
    <name evidence="13" type="ORF">Voc01_085120</name>
</gene>
<keyword evidence="4" id="KW-0808">Transferase</keyword>
<dbReference type="InterPro" id="IPR003594">
    <property type="entry name" value="HATPase_dom"/>
</dbReference>
<dbReference type="GO" id="GO:0005524">
    <property type="term" value="F:ATP binding"/>
    <property type="evidence" value="ECO:0007669"/>
    <property type="project" value="UniProtKB-KW"/>
</dbReference>
<evidence type="ECO:0000256" key="4">
    <source>
        <dbReference type="ARBA" id="ARBA00022679"/>
    </source>
</evidence>
<feature type="transmembrane region" description="Helical" evidence="10">
    <location>
        <begin position="40"/>
        <end position="58"/>
    </location>
</feature>
<proteinExistence type="predicted"/>
<dbReference type="PANTHER" id="PTHR24421:SF10">
    <property type="entry name" value="NITRATE_NITRITE SENSOR PROTEIN NARQ"/>
    <property type="match status" value="1"/>
</dbReference>
<dbReference type="InterPro" id="IPR036890">
    <property type="entry name" value="HATPase_C_sf"/>
</dbReference>
<dbReference type="GO" id="GO:0016020">
    <property type="term" value="C:membrane"/>
    <property type="evidence" value="ECO:0007669"/>
    <property type="project" value="InterPro"/>
</dbReference>
<dbReference type="SUPFAM" id="SSF55874">
    <property type="entry name" value="ATPase domain of HSP90 chaperone/DNA topoisomerase II/histidine kinase"/>
    <property type="match status" value="1"/>
</dbReference>
<sequence length="381" mass="40092">MSRSRVLPVAVDVSLAVVAAVIGSLLALADPNLDTRHVAAPTWVFVAAQAGAAAMLLVRRRHPYTAALTIAAVSLFAPAWAAFLVPYAVTAYGAGRRSRQWTAIGLLAVAFLVGMQAWEVDDPFTSPAIIFVSGLLGMYFNARRSLVAELTDRAERAERERLLLAEQARADERIRLAGEMHDVVTHRINLMVLQAGALRVSSTDPAARTAAEELRVAGCQALAELRDLVGVLRTGDGTPTSSADPATAPGLESLVDDSRAVGLPVELAEDGDPDVVAPTVRRTLFRVVQESLTNVHKHAPGADATVSVHYGRENVRAVVSNTPPRRTPDADLTAAGGGSGLAGLRHRVEVVGGSLTAGSTSDGGFTVKATLPLYVPTAARR</sequence>
<keyword evidence="10" id="KW-0812">Transmembrane</keyword>
<feature type="transmembrane region" description="Helical" evidence="10">
    <location>
        <begin position="6"/>
        <end position="28"/>
    </location>
</feature>
<evidence type="ECO:0000256" key="9">
    <source>
        <dbReference type="SAM" id="Coils"/>
    </source>
</evidence>
<dbReference type="RefSeq" id="WP_203933417.1">
    <property type="nucleotide sequence ID" value="NZ_BOPH01000120.1"/>
</dbReference>
<dbReference type="Gene3D" id="1.20.5.1930">
    <property type="match status" value="1"/>
</dbReference>
<keyword evidence="8" id="KW-0902">Two-component regulatory system</keyword>
<evidence type="ECO:0000256" key="1">
    <source>
        <dbReference type="ARBA" id="ARBA00000085"/>
    </source>
</evidence>
<dbReference type="InterPro" id="IPR050482">
    <property type="entry name" value="Sensor_HK_TwoCompSys"/>
</dbReference>
<dbReference type="Pfam" id="PF02518">
    <property type="entry name" value="HATPase_c"/>
    <property type="match status" value="1"/>
</dbReference>
<protein>
    <recommendedName>
        <fullName evidence="2">histidine kinase</fullName>
        <ecNumber evidence="2">2.7.13.3</ecNumber>
    </recommendedName>
</protein>
<evidence type="ECO:0000256" key="10">
    <source>
        <dbReference type="SAM" id="Phobius"/>
    </source>
</evidence>
<dbReference type="PANTHER" id="PTHR24421">
    <property type="entry name" value="NITRATE/NITRITE SENSOR PROTEIN NARX-RELATED"/>
    <property type="match status" value="1"/>
</dbReference>
<keyword evidence="9" id="KW-0175">Coiled coil</keyword>
<dbReference type="Proteomes" id="UP000635606">
    <property type="component" value="Unassembled WGS sequence"/>
</dbReference>
<keyword evidence="5" id="KW-0547">Nucleotide-binding</keyword>
<dbReference type="AlphaFoldDB" id="A0A8J4A570"/>